<feature type="transmembrane region" description="Helical" evidence="1">
    <location>
        <begin position="246"/>
        <end position="265"/>
    </location>
</feature>
<dbReference type="EMBL" id="MGBG01000015">
    <property type="protein sequence ID" value="OGK64738.1"/>
    <property type="molecule type" value="Genomic_DNA"/>
</dbReference>
<feature type="domain" description="SCP" evidence="2">
    <location>
        <begin position="69"/>
        <end position="186"/>
    </location>
</feature>
<protein>
    <recommendedName>
        <fullName evidence="2">SCP domain-containing protein</fullName>
    </recommendedName>
</protein>
<keyword evidence="1" id="KW-0812">Transmembrane</keyword>
<evidence type="ECO:0000256" key="1">
    <source>
        <dbReference type="SAM" id="Phobius"/>
    </source>
</evidence>
<dbReference type="PANTHER" id="PTHR31157">
    <property type="entry name" value="SCP DOMAIN-CONTAINING PROTEIN"/>
    <property type="match status" value="1"/>
</dbReference>
<comment type="caution">
    <text evidence="3">The sequence shown here is derived from an EMBL/GenBank/DDBJ whole genome shotgun (WGS) entry which is preliminary data.</text>
</comment>
<feature type="transmembrane region" description="Helical" evidence="1">
    <location>
        <begin position="30"/>
        <end position="49"/>
    </location>
</feature>
<keyword evidence="1" id="KW-0472">Membrane</keyword>
<name>A0A1F7KA54_9BACT</name>
<accession>A0A1F7KA54</accession>
<dbReference type="InterPro" id="IPR035940">
    <property type="entry name" value="CAP_sf"/>
</dbReference>
<reference evidence="3 4" key="1">
    <citation type="journal article" date="2016" name="Nat. Commun.">
        <title>Thousands of microbial genomes shed light on interconnected biogeochemical processes in an aquifer system.</title>
        <authorList>
            <person name="Anantharaman K."/>
            <person name="Brown C.T."/>
            <person name="Hug L.A."/>
            <person name="Sharon I."/>
            <person name="Castelle C.J."/>
            <person name="Probst A.J."/>
            <person name="Thomas B.C."/>
            <person name="Singh A."/>
            <person name="Wilkins M.J."/>
            <person name="Karaoz U."/>
            <person name="Brodie E.L."/>
            <person name="Williams K.H."/>
            <person name="Hubbard S.S."/>
            <person name="Banfield J.F."/>
        </authorList>
    </citation>
    <scope>NUCLEOTIDE SEQUENCE [LARGE SCALE GENOMIC DNA]</scope>
</reference>
<evidence type="ECO:0000313" key="4">
    <source>
        <dbReference type="Proteomes" id="UP000178450"/>
    </source>
</evidence>
<dbReference type="InterPro" id="IPR014044">
    <property type="entry name" value="CAP_dom"/>
</dbReference>
<dbReference type="Gene3D" id="3.40.33.10">
    <property type="entry name" value="CAP"/>
    <property type="match status" value="1"/>
</dbReference>
<gene>
    <name evidence="3" type="ORF">A2209_00195</name>
</gene>
<dbReference type="Proteomes" id="UP000178450">
    <property type="component" value="Unassembled WGS sequence"/>
</dbReference>
<evidence type="ECO:0000259" key="2">
    <source>
        <dbReference type="Pfam" id="PF00188"/>
    </source>
</evidence>
<keyword evidence="1" id="KW-1133">Transmembrane helix</keyword>
<dbReference type="PANTHER" id="PTHR31157:SF1">
    <property type="entry name" value="SCP DOMAIN-CONTAINING PROTEIN"/>
    <property type="match status" value="1"/>
</dbReference>
<dbReference type="Pfam" id="PF00188">
    <property type="entry name" value="CAP"/>
    <property type="match status" value="1"/>
</dbReference>
<evidence type="ECO:0000313" key="3">
    <source>
        <dbReference type="EMBL" id="OGK64738.1"/>
    </source>
</evidence>
<sequence>MLGKLKKTLNHLFVPQESNNFRGQYLHHDFLTTVIAVMLIVNVGLKLLVKNYDSNILGVAFNITAEELLNATNAERLKYDLPPLQSNDLLMQAASAKANDVFTKNYWAHYAPDGTSPWFFFQQAGYQYVFAGENLAKDFTDSQSVVNAWMNSPTHRDNILKADYQDIGFAIMEGTLQDQPTVLVVQLFGRQEGAVLAEEKPMARYQEPVPAKTVKVAKASPKPVVKTQTAVKKQPLINILSLQKELLLVVLAGLIIVLSLDLYFVEKKKLFRLSGKSLAHLMFTLLLILSIITTSSGVIL</sequence>
<dbReference type="CDD" id="cd05379">
    <property type="entry name" value="CAP_bacterial"/>
    <property type="match status" value="1"/>
</dbReference>
<organism evidence="3 4">
    <name type="scientific">Candidatus Roizmanbacteria bacterium RIFOXYA1_FULL_41_12</name>
    <dbReference type="NCBI Taxonomy" id="1802082"/>
    <lineage>
        <taxon>Bacteria</taxon>
        <taxon>Candidatus Roizmaniibacteriota</taxon>
    </lineage>
</organism>
<feature type="transmembrane region" description="Helical" evidence="1">
    <location>
        <begin position="277"/>
        <end position="299"/>
    </location>
</feature>
<proteinExistence type="predicted"/>
<dbReference type="AlphaFoldDB" id="A0A1F7KA54"/>
<dbReference type="SUPFAM" id="SSF55797">
    <property type="entry name" value="PR-1-like"/>
    <property type="match status" value="1"/>
</dbReference>